<sequence>MLRARRVNCYSVREHMRTKNAAPVFQLVVAATSKRCHSSVLHTSCVVSNRSLYHGTITLVRADTCYSVLCEPRRFLFQSKKTFLFPDEKLTQDEHILREASQILFLDDRNAEVAPENVKLPSAQELDRFLPSLQQLREEIPSAAAAEELFGKSNVSPMRRDEPGESWDDD</sequence>
<dbReference type="EMBL" id="HE573018">
    <property type="protein sequence ID" value="CCC46634.1"/>
    <property type="molecule type" value="Genomic_DNA"/>
</dbReference>
<name>G0TRR2_TRYVY</name>
<organism evidence="2">
    <name type="scientific">Trypanosoma vivax (strain Y486)</name>
    <dbReference type="NCBI Taxonomy" id="1055687"/>
    <lineage>
        <taxon>Eukaryota</taxon>
        <taxon>Discoba</taxon>
        <taxon>Euglenozoa</taxon>
        <taxon>Kinetoplastea</taxon>
        <taxon>Metakinetoplastina</taxon>
        <taxon>Trypanosomatida</taxon>
        <taxon>Trypanosomatidae</taxon>
        <taxon>Trypanosoma</taxon>
        <taxon>Duttonella</taxon>
    </lineage>
</organism>
<feature type="region of interest" description="Disordered" evidence="1">
    <location>
        <begin position="147"/>
        <end position="170"/>
    </location>
</feature>
<evidence type="ECO:0000313" key="2">
    <source>
        <dbReference type="EMBL" id="CCC46634.1"/>
    </source>
</evidence>
<reference evidence="2" key="1">
    <citation type="journal article" date="2012" name="Proc. Natl. Acad. Sci. U.S.A.">
        <title>Antigenic diversity is generated by distinct evolutionary mechanisms in African trypanosome species.</title>
        <authorList>
            <person name="Jackson A.P."/>
            <person name="Berry A."/>
            <person name="Aslett M."/>
            <person name="Allison H.C."/>
            <person name="Burton P."/>
            <person name="Vavrova-Anderson J."/>
            <person name="Brown R."/>
            <person name="Browne H."/>
            <person name="Corton N."/>
            <person name="Hauser H."/>
            <person name="Gamble J."/>
            <person name="Gilderthorp R."/>
            <person name="Marcello L."/>
            <person name="McQuillan J."/>
            <person name="Otto T.D."/>
            <person name="Quail M.A."/>
            <person name="Sanders M.J."/>
            <person name="van Tonder A."/>
            <person name="Ginger M.L."/>
            <person name="Field M.C."/>
            <person name="Barry J.D."/>
            <person name="Hertz-Fowler C."/>
            <person name="Berriman M."/>
        </authorList>
    </citation>
    <scope>NUCLEOTIDE SEQUENCE</scope>
    <source>
        <strain evidence="2">Y486</strain>
    </source>
</reference>
<dbReference type="AlphaFoldDB" id="G0TRR2"/>
<protein>
    <submittedName>
        <fullName evidence="2">Uncharacterized protein</fullName>
    </submittedName>
</protein>
<evidence type="ECO:0000256" key="1">
    <source>
        <dbReference type="SAM" id="MobiDB-lite"/>
    </source>
</evidence>
<proteinExistence type="predicted"/>
<gene>
    <name evidence="2" type="ORF">TVY486_0200484</name>
</gene>
<dbReference type="VEuPathDB" id="TriTrypDB:TvY486_0200484"/>
<accession>G0TRR2</accession>